<feature type="region of interest" description="Disordered" evidence="1">
    <location>
        <begin position="32"/>
        <end position="95"/>
    </location>
</feature>
<sequence>MNRRSAFMDLSLFRSKRNAPRNLASFISKRAHANRRKNGSSFDQRFRKNHPKNASESKPSSKLITLKRISNKPDTAVASSHDEAGQEQQPQAEHVRSDLQRIEAGIPLRNFEVNEESTTHIDSVEDTVDFPSPEPLTNVLRHSAPAKDLCSAGTVADISKPDKTPRLRVSRGTIFGRY</sequence>
<proteinExistence type="predicted"/>
<accession>A0A2V3IX84</accession>
<name>A0A2V3IX84_9FLOR</name>
<dbReference type="EMBL" id="NBIV01000033">
    <property type="protein sequence ID" value="PXF46766.1"/>
    <property type="molecule type" value="Genomic_DNA"/>
</dbReference>
<evidence type="ECO:0000313" key="2">
    <source>
        <dbReference type="EMBL" id="PXF46766.1"/>
    </source>
</evidence>
<dbReference type="Proteomes" id="UP000247409">
    <property type="component" value="Unassembled WGS sequence"/>
</dbReference>
<dbReference type="AlphaFoldDB" id="A0A2V3IX84"/>
<gene>
    <name evidence="2" type="ORF">BWQ96_03457</name>
</gene>
<comment type="caution">
    <text evidence="2">The sequence shown here is derived from an EMBL/GenBank/DDBJ whole genome shotgun (WGS) entry which is preliminary data.</text>
</comment>
<protein>
    <submittedName>
        <fullName evidence="2">Uncharacterized protein</fullName>
    </submittedName>
</protein>
<reference evidence="2 3" key="1">
    <citation type="journal article" date="2018" name="Mol. Biol. Evol.">
        <title>Analysis of the draft genome of the red seaweed Gracilariopsis chorda provides insights into genome size evolution in Rhodophyta.</title>
        <authorList>
            <person name="Lee J."/>
            <person name="Yang E.C."/>
            <person name="Graf L."/>
            <person name="Yang J.H."/>
            <person name="Qiu H."/>
            <person name="Zel Zion U."/>
            <person name="Chan C.X."/>
            <person name="Stephens T.G."/>
            <person name="Weber A.P.M."/>
            <person name="Boo G.H."/>
            <person name="Boo S.M."/>
            <person name="Kim K.M."/>
            <person name="Shin Y."/>
            <person name="Jung M."/>
            <person name="Lee S.J."/>
            <person name="Yim H.S."/>
            <person name="Lee J.H."/>
            <person name="Bhattacharya D."/>
            <person name="Yoon H.S."/>
        </authorList>
    </citation>
    <scope>NUCLEOTIDE SEQUENCE [LARGE SCALE GENOMIC DNA]</scope>
    <source>
        <strain evidence="2 3">SKKU-2015</strain>
        <tissue evidence="2">Whole body</tissue>
    </source>
</reference>
<evidence type="ECO:0000313" key="3">
    <source>
        <dbReference type="Proteomes" id="UP000247409"/>
    </source>
</evidence>
<organism evidence="2 3">
    <name type="scientific">Gracilariopsis chorda</name>
    <dbReference type="NCBI Taxonomy" id="448386"/>
    <lineage>
        <taxon>Eukaryota</taxon>
        <taxon>Rhodophyta</taxon>
        <taxon>Florideophyceae</taxon>
        <taxon>Rhodymeniophycidae</taxon>
        <taxon>Gracilariales</taxon>
        <taxon>Gracilariaceae</taxon>
        <taxon>Gracilariopsis</taxon>
    </lineage>
</organism>
<feature type="compositionally biased region" description="Polar residues" evidence="1">
    <location>
        <begin position="52"/>
        <end position="63"/>
    </location>
</feature>
<keyword evidence="3" id="KW-1185">Reference proteome</keyword>
<evidence type="ECO:0000256" key="1">
    <source>
        <dbReference type="SAM" id="MobiDB-lite"/>
    </source>
</evidence>